<dbReference type="InterPro" id="IPR023346">
    <property type="entry name" value="Lysozyme-like_dom_sf"/>
</dbReference>
<comment type="pathway">
    <text evidence="1">Cell wall biogenesis; peptidoglycan biosynthesis.</text>
</comment>
<dbReference type="EC" id="2.4.99.28" evidence="10"/>
<evidence type="ECO:0000256" key="1">
    <source>
        <dbReference type="ARBA" id="ARBA00004752"/>
    </source>
</evidence>
<evidence type="ECO:0000313" key="15">
    <source>
        <dbReference type="EMBL" id="MDU0340430.1"/>
    </source>
</evidence>
<evidence type="ECO:0000313" key="16">
    <source>
        <dbReference type="Proteomes" id="UP001254257"/>
    </source>
</evidence>
<gene>
    <name evidence="15" type="primary">pbpC</name>
    <name evidence="15" type="ORF">RKE40_11075</name>
</gene>
<dbReference type="Pfam" id="PF06832">
    <property type="entry name" value="BiPBP_C"/>
    <property type="match status" value="1"/>
</dbReference>
<comment type="similarity">
    <text evidence="2">In the C-terminal section; belongs to the transpeptidase family.</text>
</comment>
<comment type="caution">
    <text evidence="15">The sequence shown here is derived from an EMBL/GenBank/DDBJ whole genome shotgun (WGS) entry which is preliminary data.</text>
</comment>
<dbReference type="InterPro" id="IPR011815">
    <property type="entry name" value="PBP_1c"/>
</dbReference>
<dbReference type="InterPro" id="IPR001460">
    <property type="entry name" value="PCN-bd_Tpept"/>
</dbReference>
<feature type="domain" description="Glycosyl transferase family 51" evidence="13">
    <location>
        <begin position="46"/>
        <end position="213"/>
    </location>
</feature>
<keyword evidence="9" id="KW-0511">Multifunctional enzyme</keyword>
<name>A0ABU3S6L9_9HYPH</name>
<dbReference type="InterPro" id="IPR001264">
    <property type="entry name" value="Glyco_trans_51"/>
</dbReference>
<evidence type="ECO:0000256" key="6">
    <source>
        <dbReference type="ARBA" id="ARBA00022676"/>
    </source>
</evidence>
<protein>
    <recommendedName>
        <fullName evidence="10">peptidoglycan glycosyltransferase</fullName>
        <ecNumber evidence="10">2.4.99.28</ecNumber>
    </recommendedName>
</protein>
<evidence type="ECO:0000259" key="12">
    <source>
        <dbReference type="Pfam" id="PF00905"/>
    </source>
</evidence>
<accession>A0ABU3S6L9</accession>
<dbReference type="InterPro" id="IPR036950">
    <property type="entry name" value="PBP_transglycosylase"/>
</dbReference>
<evidence type="ECO:0000256" key="7">
    <source>
        <dbReference type="ARBA" id="ARBA00022679"/>
    </source>
</evidence>
<feature type="domain" description="Penicillin-binding protein transpeptidase" evidence="12">
    <location>
        <begin position="290"/>
        <end position="513"/>
    </location>
</feature>
<evidence type="ECO:0000256" key="4">
    <source>
        <dbReference type="ARBA" id="ARBA00022645"/>
    </source>
</evidence>
<feature type="domain" description="Penicillin-binding C-terminal" evidence="14">
    <location>
        <begin position="587"/>
        <end position="674"/>
    </location>
</feature>
<keyword evidence="4" id="KW-0121">Carboxypeptidase</keyword>
<dbReference type="Pfam" id="PF00905">
    <property type="entry name" value="Transpeptidase"/>
    <property type="match status" value="1"/>
</dbReference>
<keyword evidence="16" id="KW-1185">Reference proteome</keyword>
<dbReference type="NCBIfam" id="TIGR02073">
    <property type="entry name" value="PBP_1c"/>
    <property type="match status" value="1"/>
</dbReference>
<dbReference type="Gene3D" id="3.40.710.10">
    <property type="entry name" value="DD-peptidase/beta-lactamase superfamily"/>
    <property type="match status" value="1"/>
</dbReference>
<keyword evidence="7" id="KW-0808">Transferase</keyword>
<dbReference type="Gene3D" id="1.10.3810.10">
    <property type="entry name" value="Biosynthetic peptidoglycan transglycosylase-like"/>
    <property type="match status" value="1"/>
</dbReference>
<dbReference type="SUPFAM" id="SSF56601">
    <property type="entry name" value="beta-lactamase/transpeptidase-like"/>
    <property type="match status" value="1"/>
</dbReference>
<dbReference type="PANTHER" id="PTHR32282:SF15">
    <property type="entry name" value="PENICILLIN-BINDING PROTEIN 1C"/>
    <property type="match status" value="1"/>
</dbReference>
<dbReference type="Pfam" id="PF00912">
    <property type="entry name" value="Transgly"/>
    <property type="match status" value="1"/>
</dbReference>
<dbReference type="SUPFAM" id="SSF53955">
    <property type="entry name" value="Lysozyme-like"/>
    <property type="match status" value="1"/>
</dbReference>
<keyword evidence="8" id="KW-0378">Hydrolase</keyword>
<evidence type="ECO:0000256" key="10">
    <source>
        <dbReference type="ARBA" id="ARBA00044770"/>
    </source>
</evidence>
<keyword evidence="6" id="KW-0328">Glycosyltransferase</keyword>
<keyword evidence="5" id="KW-0645">Protease</keyword>
<proteinExistence type="inferred from homology"/>
<dbReference type="InterPro" id="IPR012338">
    <property type="entry name" value="Beta-lactam/transpept-like"/>
</dbReference>
<reference evidence="15 16" key="1">
    <citation type="submission" date="2023-09" db="EMBL/GenBank/DDBJ databases">
        <title>Whole genome shotgun sequencing (WGS) of Bosea sp. ZW T0_25, isolated from stored onions (Allium cepa).</title>
        <authorList>
            <person name="Stoll D.A."/>
            <person name="Huch M."/>
        </authorList>
    </citation>
    <scope>NUCLEOTIDE SEQUENCE [LARGE SCALE GENOMIC DNA]</scope>
    <source>
        <strain evidence="15 16">ZW T0_25</strain>
    </source>
</reference>
<evidence type="ECO:0000259" key="13">
    <source>
        <dbReference type="Pfam" id="PF00912"/>
    </source>
</evidence>
<dbReference type="InterPro" id="IPR050396">
    <property type="entry name" value="Glycosyltr_51/Transpeptidase"/>
</dbReference>
<comment type="similarity">
    <text evidence="3">In the N-terminal section; belongs to the glycosyltransferase 51 family.</text>
</comment>
<comment type="catalytic activity">
    <reaction evidence="11">
        <text>[GlcNAc-(1-&gt;4)-Mur2Ac(oyl-L-Ala-gamma-D-Glu-L-Lys-D-Ala-D-Ala)](n)-di-trans,octa-cis-undecaprenyl diphosphate + beta-D-GlcNAc-(1-&gt;4)-Mur2Ac(oyl-L-Ala-gamma-D-Glu-L-Lys-D-Ala-D-Ala)-di-trans,octa-cis-undecaprenyl diphosphate = [GlcNAc-(1-&gt;4)-Mur2Ac(oyl-L-Ala-gamma-D-Glu-L-Lys-D-Ala-D-Ala)](n+1)-di-trans,octa-cis-undecaprenyl diphosphate + di-trans,octa-cis-undecaprenyl diphosphate + H(+)</text>
        <dbReference type="Rhea" id="RHEA:23708"/>
        <dbReference type="Rhea" id="RHEA-COMP:9602"/>
        <dbReference type="Rhea" id="RHEA-COMP:9603"/>
        <dbReference type="ChEBI" id="CHEBI:15378"/>
        <dbReference type="ChEBI" id="CHEBI:58405"/>
        <dbReference type="ChEBI" id="CHEBI:60033"/>
        <dbReference type="ChEBI" id="CHEBI:78435"/>
        <dbReference type="EC" id="2.4.99.28"/>
    </reaction>
</comment>
<dbReference type="InterPro" id="IPR009647">
    <property type="entry name" value="PBP_C"/>
</dbReference>
<evidence type="ECO:0000259" key="14">
    <source>
        <dbReference type="Pfam" id="PF06832"/>
    </source>
</evidence>
<evidence type="ECO:0000256" key="5">
    <source>
        <dbReference type="ARBA" id="ARBA00022670"/>
    </source>
</evidence>
<dbReference type="Proteomes" id="UP001254257">
    <property type="component" value="Unassembled WGS sequence"/>
</dbReference>
<evidence type="ECO:0000256" key="11">
    <source>
        <dbReference type="ARBA" id="ARBA00049902"/>
    </source>
</evidence>
<evidence type="ECO:0000256" key="3">
    <source>
        <dbReference type="ARBA" id="ARBA00007739"/>
    </source>
</evidence>
<sequence>MVAATAGALSWYASTLPPLDLAAASDRSTVVLDREGKLLRPFVTGDGRWKLPVGATDVDPRYLAMLKAYEDKRFDDHLGVDPQGIIRAAGQMLGNGRIVSGGSTLTMQVARLLEPRQERSLSAKLRQAVRALELERRFGKTEILDLYLTLAPFGGNLEGVRAASFAYFGKEPKRLSTAEAALLVALPQSPETRRPDRFPEAALKARERVLARVEAAGLVTPGEVAAARDEPIPTARKPFPALAPHTAEQVVAGYPEQKRHSLSLDARWQASLEQLARERAIGQGPQLSIAILVADNETGEIRASVGGVDYFDAGRAGSLDLTQALRSPGSALKPFIYALAFDNGLAHPETMLEDRPTRYGLYVPENFDLGFQGMVSARKALQLSLNLPAVELLSALGPQRFLSRLKDAGAAIAMPKEGGAPGLAIGLGGLGITLSDLTRLYVGLARGGEVVPLKVTATTDPGTVPLRLVEPVAAFYVADTLLGAPPPLNAAPGRIAYKTGTSYGYRDAWAVGFDRRHTIGVWVGRADNGAVPGLVGRAVAAPILFDAFARIGHDPRPFLQPPGVIAATSATLPPPLRHLRQDVPKTVAALATPGLKLAFPPEGARIDLAASSPEGGRPQLGLKVAGGVAPFTWLVDGAPITGPVRRRETEWQPPGKGFVRISVVDAAGASESVSVRLQ</sequence>
<evidence type="ECO:0000256" key="8">
    <source>
        <dbReference type="ARBA" id="ARBA00022801"/>
    </source>
</evidence>
<organism evidence="15 16">
    <name type="scientific">Bosea rubneri</name>
    <dbReference type="NCBI Taxonomy" id="3075434"/>
    <lineage>
        <taxon>Bacteria</taxon>
        <taxon>Pseudomonadati</taxon>
        <taxon>Pseudomonadota</taxon>
        <taxon>Alphaproteobacteria</taxon>
        <taxon>Hyphomicrobiales</taxon>
        <taxon>Boseaceae</taxon>
        <taxon>Bosea</taxon>
    </lineage>
</organism>
<dbReference type="EMBL" id="JAWDID010000013">
    <property type="protein sequence ID" value="MDU0340430.1"/>
    <property type="molecule type" value="Genomic_DNA"/>
</dbReference>
<dbReference type="PANTHER" id="PTHR32282">
    <property type="entry name" value="BINDING PROTEIN TRANSPEPTIDASE, PUTATIVE-RELATED"/>
    <property type="match status" value="1"/>
</dbReference>
<evidence type="ECO:0000256" key="2">
    <source>
        <dbReference type="ARBA" id="ARBA00007090"/>
    </source>
</evidence>
<evidence type="ECO:0000256" key="9">
    <source>
        <dbReference type="ARBA" id="ARBA00023268"/>
    </source>
</evidence>